<name>A0ABT0E0V8_9SPHN</name>
<comment type="cofactor">
    <cofactor evidence="1">
        <name>FAD</name>
        <dbReference type="ChEBI" id="CHEBI:57692"/>
    </cofactor>
</comment>
<evidence type="ECO:0000256" key="1">
    <source>
        <dbReference type="ARBA" id="ARBA00001974"/>
    </source>
</evidence>
<evidence type="ECO:0000256" key="3">
    <source>
        <dbReference type="ARBA" id="ARBA00022630"/>
    </source>
</evidence>
<dbReference type="PANTHER" id="PTHR42913:SF3">
    <property type="entry name" value="64 KDA MITOCHONDRIAL NADH DEHYDROGENASE (EUROFUNG)"/>
    <property type="match status" value="1"/>
</dbReference>
<dbReference type="SUPFAM" id="SSF51905">
    <property type="entry name" value="FAD/NAD(P)-binding domain"/>
    <property type="match status" value="2"/>
</dbReference>
<dbReference type="RefSeq" id="WP_247233982.1">
    <property type="nucleotide sequence ID" value="NZ_JALKHS010000016.1"/>
</dbReference>
<evidence type="ECO:0000256" key="4">
    <source>
        <dbReference type="ARBA" id="ARBA00022827"/>
    </source>
</evidence>
<organism evidence="7 8">
    <name type="scientific">Sphingobium agri</name>
    <dbReference type="NCBI Taxonomy" id="2933566"/>
    <lineage>
        <taxon>Bacteria</taxon>
        <taxon>Pseudomonadati</taxon>
        <taxon>Pseudomonadota</taxon>
        <taxon>Alphaproteobacteria</taxon>
        <taxon>Sphingomonadales</taxon>
        <taxon>Sphingomonadaceae</taxon>
        <taxon>Sphingobium</taxon>
    </lineage>
</organism>
<comment type="caution">
    <text evidence="7">The sequence shown here is derived from an EMBL/GenBank/DDBJ whole genome shotgun (WGS) entry which is preliminary data.</text>
</comment>
<keyword evidence="3" id="KW-0285">Flavoprotein</keyword>
<protein>
    <submittedName>
        <fullName evidence="7">NAD(P)/FAD-dependent oxidoreductase</fullName>
    </submittedName>
</protein>
<keyword evidence="5" id="KW-0560">Oxidoreductase</keyword>
<evidence type="ECO:0000256" key="2">
    <source>
        <dbReference type="ARBA" id="ARBA00005272"/>
    </source>
</evidence>
<dbReference type="Pfam" id="PF07992">
    <property type="entry name" value="Pyr_redox_2"/>
    <property type="match status" value="1"/>
</dbReference>
<proteinExistence type="inferred from homology"/>
<evidence type="ECO:0000313" key="8">
    <source>
        <dbReference type="Proteomes" id="UP001203512"/>
    </source>
</evidence>
<reference evidence="7 8" key="1">
    <citation type="submission" date="2022-04" db="EMBL/GenBank/DDBJ databases">
        <authorList>
            <person name="Huq M.A."/>
        </authorList>
    </citation>
    <scope>NUCLEOTIDE SEQUENCE [LARGE SCALE GENOMIC DNA]</scope>
    <source>
        <strain evidence="7 8">MAH-33</strain>
    </source>
</reference>
<dbReference type="InterPro" id="IPR036188">
    <property type="entry name" value="FAD/NAD-bd_sf"/>
</dbReference>
<keyword evidence="4" id="KW-0274">FAD</keyword>
<dbReference type="PRINTS" id="PR00411">
    <property type="entry name" value="PNDRDTASEI"/>
</dbReference>
<dbReference type="InterPro" id="IPR051169">
    <property type="entry name" value="NADH-Q_oxidoreductase"/>
</dbReference>
<dbReference type="EMBL" id="JALKHS010000016">
    <property type="protein sequence ID" value="MCK0532970.1"/>
    <property type="molecule type" value="Genomic_DNA"/>
</dbReference>
<dbReference type="InterPro" id="IPR023753">
    <property type="entry name" value="FAD/NAD-binding_dom"/>
</dbReference>
<evidence type="ECO:0000313" key="7">
    <source>
        <dbReference type="EMBL" id="MCK0532970.1"/>
    </source>
</evidence>
<gene>
    <name evidence="7" type="ORF">MU848_15380</name>
</gene>
<dbReference type="PANTHER" id="PTHR42913">
    <property type="entry name" value="APOPTOSIS-INDUCING FACTOR 1"/>
    <property type="match status" value="1"/>
</dbReference>
<dbReference type="PRINTS" id="PR00368">
    <property type="entry name" value="FADPNR"/>
</dbReference>
<comment type="similarity">
    <text evidence="2">Belongs to the NADH dehydrogenase family.</text>
</comment>
<keyword evidence="8" id="KW-1185">Reference proteome</keyword>
<accession>A0ABT0E0V8</accession>
<sequence>MNADGHASAGFGISRRPHIVILGGGFAGLACARELGGEPVRVTLVDRNNYHLFVPLLYQVATAALSPADIAQPIRRILRRHDNIEVVLGEAVGVDPRSRRLSLADGSSLHFDRLVIATGSQYNYFAHPEWEALAPGLRSIEDARLLRSRILRGFELAEREADPTRRAELMTIVIVGAGPTGVEMAGAIAELAHYTLARDFRHIDPGAVRILLVEAGKQILTSFPEELSAYARRRLEAIGVEVMLGQALESIDDDTLVIAGQKLRASTIIWAAGIKASPVASWLRAECDRSGRVRVAGDFSVPGHPDIHVLGDSAALDDPETSQPLPALAQVAQQQGRHLGQSLAREYTGRPSLPPFRFHDRGNTAIIGRNAAISISASAA</sequence>
<dbReference type="Gene3D" id="3.50.50.100">
    <property type="match status" value="1"/>
</dbReference>
<evidence type="ECO:0000259" key="6">
    <source>
        <dbReference type="Pfam" id="PF07992"/>
    </source>
</evidence>
<feature type="domain" description="FAD/NAD(P)-binding" evidence="6">
    <location>
        <begin position="18"/>
        <end position="336"/>
    </location>
</feature>
<dbReference type="Proteomes" id="UP001203512">
    <property type="component" value="Unassembled WGS sequence"/>
</dbReference>
<evidence type="ECO:0000256" key="5">
    <source>
        <dbReference type="ARBA" id="ARBA00023002"/>
    </source>
</evidence>